<accession>A0ABW5VPM6</accession>
<dbReference type="PANTHER" id="PTHR47396:SF1">
    <property type="entry name" value="ATP-DEPENDENT HELICASE IRC3-RELATED"/>
    <property type="match status" value="1"/>
</dbReference>
<dbReference type="InterPro" id="IPR027417">
    <property type="entry name" value="P-loop_NTPase"/>
</dbReference>
<dbReference type="InterPro" id="IPR006935">
    <property type="entry name" value="Helicase/UvrB_N"/>
</dbReference>
<comment type="caution">
    <text evidence="3">The sequence shown here is derived from an EMBL/GenBank/DDBJ whole genome shotgun (WGS) entry which is preliminary data.</text>
</comment>
<dbReference type="EC" id="3.6.4.-" evidence="3"/>
<dbReference type="PANTHER" id="PTHR47396">
    <property type="entry name" value="TYPE I RESTRICTION ENZYME ECOKI R PROTEIN"/>
    <property type="match status" value="1"/>
</dbReference>
<keyword evidence="3" id="KW-0347">Helicase</keyword>
<dbReference type="RefSeq" id="WP_377180754.1">
    <property type="nucleotide sequence ID" value="NZ_JBHUOG010000001.1"/>
</dbReference>
<dbReference type="Proteomes" id="UP001597479">
    <property type="component" value="Unassembled WGS sequence"/>
</dbReference>
<evidence type="ECO:0000313" key="4">
    <source>
        <dbReference type="Proteomes" id="UP001597479"/>
    </source>
</evidence>
<dbReference type="SUPFAM" id="SSF52540">
    <property type="entry name" value="P-loop containing nucleoside triphosphate hydrolases"/>
    <property type="match status" value="1"/>
</dbReference>
<dbReference type="PROSITE" id="PS51194">
    <property type="entry name" value="HELICASE_CTER"/>
    <property type="match status" value="1"/>
</dbReference>
<dbReference type="Pfam" id="PF04851">
    <property type="entry name" value="ResIII"/>
    <property type="match status" value="1"/>
</dbReference>
<sequence length="1564" mass="172604">MRERQRITIANYTNDPDLLEEHVGMEDNFQAGGYGERQVEELLQNAIDRLVEPGRAEFRLANGTLYCANEGEPFAAAGVRAVAGAFLSPKRDEQIGRFGLGFKSVLGVTDHPQILSRTVSFGFNEPEAAELLSDLPYRPTRVPTLRVPSIIDARACAAEDPNVAEMMGWAATIVRLPLVRGGARLRERLKGFDFRYLLFPDRLNQVVISLGERGEVVSRSYRKTVDVDSGLVTLKSPDADDGVWRVLHREHHVSEGVKANLPGLFHRDRVRVSYALPVGQGRREDGEFWAWFPLQDKTTAQGIFNAPWQVNDDRTSLLPVSELNGEMLNVAAELLIDAALLESTPADPAKHFDVLPARGREVRSAADAYMSGRVPQLARRHQLIPTASGEMRSPAKVRAPFITNASGDRSFALPSETIRLWSEATGAIDTPHWSCYQTPTRAARLTQLLSDEKEKISATPIAPAAWLAEAAAPRTLETLDAALTIFLKLKEQQEQVWRQFTGALVVPLENGSIARISDFDKILLPVEGVPSPGNVQLVASAFAAAPEVRSKLRRLGVHEVSRDQVAIAAAASANSTWREGDWKHFWELVSQASPDAGRTAIEGIQQLKIEIQVPTKAGTWRPASQVFLDARQVPGLPERQVDIPGVKGRSDLVGYAGCLSGVAENWPVHQGEVFEEYRAAMQAQLEKKLASQYGQNVRAKLRFDARKGSGPLEILKELAQVDTSEADIARARLTVLISEGMPQQRISVLVDIRGVQHPKKAEFDAVETWCVRKYGLLDSTWGVRRSKDVLAKALVEYGDLLPVVRDSLAGHFALPSRLDEIPTVVLREFLGRNGYIIGNAALLADVLSEAAARPELVGVAAIPALGIGGRTVQVTPIDQVVIAAADELDDLASHGLRYIPSGPWGEALSNAWNLQTAADVVARSIDWDAAGDAVPVLDVYPTLDRVLPSGSGVENAMLRRCSSIVRRTTSLTGSREQRLSGHVDGYTVLVDAELSDVEALVEVSRLLRLGLTRADAEDVIASDERLRKNALVQTVQAAPTESAKLLKLVERAGLVANLPDGLLDIIEEKQGKQSDAAVADIFLSTYGNDSLRRLKSAIAARHLAVPRVWDGSSEADGFVTNLGFPRAFAGTREKKAPAVDIVPGRVDLKALHDFQEHLLDQIRELVLIREKDGEHRRGLLYLPTGAGKTRVTTESIARMLRDNELASPVLWIAQSEELCEQAIVSWAEVWRAIGDQRPLEITRYWGAYEADESLQELQIVVATDAKLAQMIDSKVNNQAHRWLQDAKLVVIDEAHRAGSQRYTKILDWLGIDQRRGSRTARPLLGLTATPYRGTNLETNRLFAQRFGDRRLDALDRENPTEQLREMRVLSNVEHQLLDSKVTISEGPTMGKTGAVAWDDVSRAILDKLGSNLDRTQLLVNHILRQEPEWPILVFTPSVVSAHVTAALLRTLDRTAEAVDGEMRGQERRRKIESFRSGETKVLVNCDLLTQGFDAPKVRALYIARPTFSPNRYVQMVGRGLRGPLNGGTEKCLIVNIVDTFEQFDKDLAYTEFDYLWTQKGARIK</sequence>
<keyword evidence="3" id="KW-0378">Hydrolase</keyword>
<dbReference type="GO" id="GO:0016787">
    <property type="term" value="F:hydrolase activity"/>
    <property type="evidence" value="ECO:0007669"/>
    <property type="project" value="UniProtKB-KW"/>
</dbReference>
<dbReference type="InterPro" id="IPR036890">
    <property type="entry name" value="HATPase_C_sf"/>
</dbReference>
<dbReference type="EMBL" id="JBHUOG010000001">
    <property type="protein sequence ID" value="MFD2792914.1"/>
    <property type="molecule type" value="Genomic_DNA"/>
</dbReference>
<dbReference type="Pfam" id="PF00271">
    <property type="entry name" value="Helicase_C"/>
    <property type="match status" value="1"/>
</dbReference>
<feature type="domain" description="Helicase ATP-binding" evidence="1">
    <location>
        <begin position="1169"/>
        <end position="1348"/>
    </location>
</feature>
<dbReference type="SUPFAM" id="SSF55874">
    <property type="entry name" value="ATPase domain of HSP90 chaperone/DNA topoisomerase II/histidine kinase"/>
    <property type="match status" value="1"/>
</dbReference>
<feature type="domain" description="Helicase C-terminal" evidence="2">
    <location>
        <begin position="1417"/>
        <end position="1555"/>
    </location>
</feature>
<evidence type="ECO:0000259" key="2">
    <source>
        <dbReference type="PROSITE" id="PS51194"/>
    </source>
</evidence>
<reference evidence="4" key="1">
    <citation type="journal article" date="2019" name="Int. J. Syst. Evol. Microbiol.">
        <title>The Global Catalogue of Microorganisms (GCM) 10K type strain sequencing project: providing services to taxonomists for standard genome sequencing and annotation.</title>
        <authorList>
            <consortium name="The Broad Institute Genomics Platform"/>
            <consortium name="The Broad Institute Genome Sequencing Center for Infectious Disease"/>
            <person name="Wu L."/>
            <person name="Ma J."/>
        </authorList>
    </citation>
    <scope>NUCLEOTIDE SEQUENCE [LARGE SCALE GENOMIC DNA]</scope>
    <source>
        <strain evidence="4">CCM 7044</strain>
    </source>
</reference>
<protein>
    <submittedName>
        <fullName evidence="3">DEAD/DEAH box helicase</fullName>
        <ecNumber evidence="3">3.6.4.-</ecNumber>
    </submittedName>
</protein>
<dbReference type="PROSITE" id="PS51192">
    <property type="entry name" value="HELICASE_ATP_BIND_1"/>
    <property type="match status" value="1"/>
</dbReference>
<dbReference type="SMART" id="SM00487">
    <property type="entry name" value="DEXDc"/>
    <property type="match status" value="1"/>
</dbReference>
<keyword evidence="3" id="KW-0067">ATP-binding</keyword>
<dbReference type="NCBIfam" id="NF047352">
    <property type="entry name" value="P_loop_sacsin"/>
    <property type="match status" value="1"/>
</dbReference>
<dbReference type="InterPro" id="IPR001650">
    <property type="entry name" value="Helicase_C-like"/>
</dbReference>
<keyword evidence="4" id="KW-1185">Reference proteome</keyword>
<dbReference type="Gene3D" id="3.40.50.300">
    <property type="entry name" value="P-loop containing nucleotide triphosphate hydrolases"/>
    <property type="match status" value="2"/>
</dbReference>
<keyword evidence="3" id="KW-0547">Nucleotide-binding</keyword>
<dbReference type="SMART" id="SM00490">
    <property type="entry name" value="HELICc"/>
    <property type="match status" value="1"/>
</dbReference>
<name>A0ABW5VPM6_9MICO</name>
<dbReference type="InterPro" id="IPR050742">
    <property type="entry name" value="Helicase_Restrict-Modif_Enz"/>
</dbReference>
<dbReference type="GO" id="GO:0004386">
    <property type="term" value="F:helicase activity"/>
    <property type="evidence" value="ECO:0007669"/>
    <property type="project" value="UniProtKB-KW"/>
</dbReference>
<evidence type="ECO:0000313" key="3">
    <source>
        <dbReference type="EMBL" id="MFD2792914.1"/>
    </source>
</evidence>
<evidence type="ECO:0000259" key="1">
    <source>
        <dbReference type="PROSITE" id="PS51192"/>
    </source>
</evidence>
<proteinExistence type="predicted"/>
<gene>
    <name evidence="3" type="ORF">ACFS27_05055</name>
</gene>
<dbReference type="InterPro" id="IPR014001">
    <property type="entry name" value="Helicase_ATP-bd"/>
</dbReference>
<organism evidence="3 4">
    <name type="scientific">Promicromonospora vindobonensis</name>
    <dbReference type="NCBI Taxonomy" id="195748"/>
    <lineage>
        <taxon>Bacteria</taxon>
        <taxon>Bacillati</taxon>
        <taxon>Actinomycetota</taxon>
        <taxon>Actinomycetes</taxon>
        <taxon>Micrococcales</taxon>
        <taxon>Promicromonosporaceae</taxon>
        <taxon>Promicromonospora</taxon>
    </lineage>
</organism>